<evidence type="ECO:0000313" key="3">
    <source>
        <dbReference type="Proteomes" id="UP001233836"/>
    </source>
</evidence>
<dbReference type="Pfam" id="PF14412">
    <property type="entry name" value="AHH"/>
    <property type="match status" value="1"/>
</dbReference>
<dbReference type="NCBIfam" id="TIGR03696">
    <property type="entry name" value="Rhs_assc_core"/>
    <property type="match status" value="1"/>
</dbReference>
<dbReference type="InterPro" id="IPR022385">
    <property type="entry name" value="Rhs_assc_core"/>
</dbReference>
<protein>
    <recommendedName>
        <fullName evidence="4">RHS repeat-associated core domain-containing protein</fullName>
    </recommendedName>
</protein>
<dbReference type="Gene3D" id="2.180.10.10">
    <property type="entry name" value="RHS repeat-associated core"/>
    <property type="match status" value="1"/>
</dbReference>
<keyword evidence="1" id="KW-0175">Coiled coil</keyword>
<accession>A0ABT9WJ84</accession>
<feature type="coiled-coil region" evidence="1">
    <location>
        <begin position="154"/>
        <end position="181"/>
    </location>
</feature>
<dbReference type="EMBL" id="JAUSTI010000019">
    <property type="protein sequence ID" value="MDQ0173349.1"/>
    <property type="molecule type" value="Genomic_DNA"/>
</dbReference>
<proteinExistence type="predicted"/>
<dbReference type="RefSeq" id="WP_370874941.1">
    <property type="nucleotide sequence ID" value="NZ_JAUSTI010000019.1"/>
</dbReference>
<reference evidence="2 3" key="1">
    <citation type="submission" date="2023-07" db="EMBL/GenBank/DDBJ databases">
        <title>Sorghum-associated microbial communities from plants grown in Nebraska, USA.</title>
        <authorList>
            <person name="Schachtman D."/>
        </authorList>
    </citation>
    <scope>NUCLEOTIDE SEQUENCE [LARGE SCALE GENOMIC DNA]</scope>
    <source>
        <strain evidence="2 3">DS1314</strain>
    </source>
</reference>
<evidence type="ECO:0000256" key="1">
    <source>
        <dbReference type="SAM" id="Coils"/>
    </source>
</evidence>
<dbReference type="InterPro" id="IPR032871">
    <property type="entry name" value="AHH_dom_containing"/>
</dbReference>
<comment type="caution">
    <text evidence="2">The sequence shown here is derived from an EMBL/GenBank/DDBJ whole genome shotgun (WGS) entry which is preliminary data.</text>
</comment>
<keyword evidence="3" id="KW-1185">Reference proteome</keyword>
<name>A0ABT9WJ84_9BACL</name>
<sequence>MTGHYYLRARFYNPQIARFTQEDTYRGDGLNLYAYVANNPIRYVDPSGYMCEVKGDVYDPNKRLIPGTPGQITKSDSSALGKNLLESMGLPRSLQWTGYQAQHIIPGEMYNHPVIIKIGMDINHANNGIFLPTPGKSPSTLSRHQGYHSVYNRAVKKELNKMDIKESIEVLERQIYDLQKNTANGC</sequence>
<evidence type="ECO:0000313" key="2">
    <source>
        <dbReference type="EMBL" id="MDQ0173349.1"/>
    </source>
</evidence>
<organism evidence="2 3">
    <name type="scientific">Paenibacillus tundrae</name>
    <dbReference type="NCBI Taxonomy" id="528187"/>
    <lineage>
        <taxon>Bacteria</taxon>
        <taxon>Bacillati</taxon>
        <taxon>Bacillota</taxon>
        <taxon>Bacilli</taxon>
        <taxon>Bacillales</taxon>
        <taxon>Paenibacillaceae</taxon>
        <taxon>Paenibacillus</taxon>
    </lineage>
</organism>
<gene>
    <name evidence="2" type="ORF">J2T19_004842</name>
</gene>
<dbReference type="Proteomes" id="UP001233836">
    <property type="component" value="Unassembled WGS sequence"/>
</dbReference>
<evidence type="ECO:0008006" key="4">
    <source>
        <dbReference type="Google" id="ProtNLM"/>
    </source>
</evidence>